<proteinExistence type="predicted"/>
<protein>
    <submittedName>
        <fullName evidence="1">RCG63026</fullName>
    </submittedName>
</protein>
<reference evidence="2" key="1">
    <citation type="submission" date="2005-09" db="EMBL/GenBank/DDBJ databases">
        <authorList>
            <person name="Mural R.J."/>
            <person name="Li P.W."/>
            <person name="Adams M.D."/>
            <person name="Amanatides P.G."/>
            <person name="Baden-Tillson H."/>
            <person name="Barnstead M."/>
            <person name="Chin S.H."/>
            <person name="Dew I."/>
            <person name="Evans C.A."/>
            <person name="Ferriera S."/>
            <person name="Flanigan M."/>
            <person name="Fosler C."/>
            <person name="Glodek A."/>
            <person name="Gu Z."/>
            <person name="Holt R.A."/>
            <person name="Jennings D."/>
            <person name="Kraft C.L."/>
            <person name="Lu F."/>
            <person name="Nguyen T."/>
            <person name="Nusskern D.R."/>
            <person name="Pfannkoch C.M."/>
            <person name="Sitter C."/>
            <person name="Sutton G.G."/>
            <person name="Venter J.C."/>
            <person name="Wang Z."/>
            <person name="Woodage T."/>
            <person name="Zheng X.H."/>
            <person name="Zhong F."/>
        </authorList>
    </citation>
    <scope>NUCLEOTIDE SEQUENCE [LARGE SCALE GENOMIC DNA]</scope>
    <source>
        <strain>BN</strain>
        <strain evidence="2">Sprague-Dawley</strain>
    </source>
</reference>
<dbReference type="Proteomes" id="UP000234681">
    <property type="component" value="Chromosome 6"/>
</dbReference>
<accession>A6JE70</accession>
<organism evidence="1 2">
    <name type="scientific">Rattus norvegicus</name>
    <name type="common">Rat</name>
    <dbReference type="NCBI Taxonomy" id="10116"/>
    <lineage>
        <taxon>Eukaryota</taxon>
        <taxon>Metazoa</taxon>
        <taxon>Chordata</taxon>
        <taxon>Craniata</taxon>
        <taxon>Vertebrata</taxon>
        <taxon>Euteleostomi</taxon>
        <taxon>Mammalia</taxon>
        <taxon>Eutheria</taxon>
        <taxon>Euarchontoglires</taxon>
        <taxon>Glires</taxon>
        <taxon>Rodentia</taxon>
        <taxon>Myomorpha</taxon>
        <taxon>Muroidea</taxon>
        <taxon>Muridae</taxon>
        <taxon>Murinae</taxon>
        <taxon>Rattus</taxon>
    </lineage>
</organism>
<evidence type="ECO:0000313" key="1">
    <source>
        <dbReference type="EMBL" id="EDL81614.1"/>
    </source>
</evidence>
<dbReference type="AlphaFoldDB" id="A6JE70"/>
<dbReference type="EMBL" id="CH473982">
    <property type="protein sequence ID" value="EDL81614.1"/>
    <property type="molecule type" value="Genomic_DNA"/>
</dbReference>
<gene>
    <name evidence="1" type="ORF">rCG_63026</name>
</gene>
<evidence type="ECO:0000313" key="2">
    <source>
        <dbReference type="Proteomes" id="UP000234681"/>
    </source>
</evidence>
<sequence>MIDYLLENEYKNSNEGEKSASSLESGTIPHCLPSSPNIQAALISPISKKSGLGSLSFGFNYTKMLNKTL</sequence>
<name>A6JE70_RAT</name>